<dbReference type="InterPro" id="IPR029044">
    <property type="entry name" value="Nucleotide-diphossugar_trans"/>
</dbReference>
<dbReference type="InterPro" id="IPR001173">
    <property type="entry name" value="Glyco_trans_2-like"/>
</dbReference>
<dbReference type="AlphaFoldDB" id="A0A2P9AF28"/>
<gene>
    <name evidence="2" type="ORF">BQ8482_111669</name>
</gene>
<evidence type="ECO:0000313" key="3">
    <source>
        <dbReference type="Proteomes" id="UP000245698"/>
    </source>
</evidence>
<keyword evidence="3" id="KW-1185">Reference proteome</keyword>
<dbReference type="Pfam" id="PF00535">
    <property type="entry name" value="Glycos_transf_2"/>
    <property type="match status" value="1"/>
</dbReference>
<protein>
    <recommendedName>
        <fullName evidence="1">Glycosyltransferase 2-like domain-containing protein</fullName>
    </recommendedName>
</protein>
<dbReference type="Gene3D" id="3.90.550.10">
    <property type="entry name" value="Spore Coat Polysaccharide Biosynthesis Protein SpsA, Chain A"/>
    <property type="match status" value="1"/>
</dbReference>
<feature type="domain" description="Glycosyltransferase 2-like" evidence="1">
    <location>
        <begin position="8"/>
        <end position="115"/>
    </location>
</feature>
<accession>A0A2P9AF28</accession>
<dbReference type="EMBL" id="FUIG01000013">
    <property type="protein sequence ID" value="SJM29739.1"/>
    <property type="molecule type" value="Genomic_DNA"/>
</dbReference>
<reference evidence="3" key="1">
    <citation type="submission" date="2016-12" db="EMBL/GenBank/DDBJ databases">
        <authorList>
            <person name="Brunel B."/>
        </authorList>
    </citation>
    <scope>NUCLEOTIDE SEQUENCE [LARGE SCALE GENOMIC DNA]</scope>
</reference>
<dbReference type="PANTHER" id="PTHR22916:SF65">
    <property type="entry name" value="SLR1065 PROTEIN"/>
    <property type="match status" value="1"/>
</dbReference>
<proteinExistence type="predicted"/>
<dbReference type="GO" id="GO:0016758">
    <property type="term" value="F:hexosyltransferase activity"/>
    <property type="evidence" value="ECO:0007669"/>
    <property type="project" value="UniProtKB-ARBA"/>
</dbReference>
<evidence type="ECO:0000259" key="1">
    <source>
        <dbReference type="Pfam" id="PF00535"/>
    </source>
</evidence>
<name>A0A2P9AF28_9HYPH</name>
<sequence>MARNFSISIVIPNYNYSEFLKDLLRRINESTNRTEIQLIVVDGGSTDNSKDVAKAYLKPHDKFVCEPDEGQADAIAKGLTIADGRWFMFQNSDDMFNIDVLDDFVENHSDSSEEVMAYDQETLVDDGSSLKHFSSFRHLYPVRWRQMFVNIYYTNQSTIYDTQLARKVGFDKSFRFALDYDFAVRFFKAVHPRVKLVRMVLGMQRLHGDTKTSKMQDVCRVETKRVRDREFAVMDRLFGVTQAMLYHALKAFVNLRNRGVRRYRA</sequence>
<organism evidence="2 3">
    <name type="scientific">Mesorhizobium delmotii</name>
    <dbReference type="NCBI Taxonomy" id="1631247"/>
    <lineage>
        <taxon>Bacteria</taxon>
        <taxon>Pseudomonadati</taxon>
        <taxon>Pseudomonadota</taxon>
        <taxon>Alphaproteobacteria</taxon>
        <taxon>Hyphomicrobiales</taxon>
        <taxon>Phyllobacteriaceae</taxon>
        <taxon>Mesorhizobium</taxon>
    </lineage>
</organism>
<dbReference type="PANTHER" id="PTHR22916">
    <property type="entry name" value="GLYCOSYLTRANSFERASE"/>
    <property type="match status" value="1"/>
</dbReference>
<dbReference type="Proteomes" id="UP000245698">
    <property type="component" value="Unassembled WGS sequence"/>
</dbReference>
<evidence type="ECO:0000313" key="2">
    <source>
        <dbReference type="EMBL" id="SJM29739.1"/>
    </source>
</evidence>
<dbReference type="SUPFAM" id="SSF53448">
    <property type="entry name" value="Nucleotide-diphospho-sugar transferases"/>
    <property type="match status" value="1"/>
</dbReference>
<dbReference type="RefSeq" id="WP_123147148.1">
    <property type="nucleotide sequence ID" value="NZ_FUIG01000013.1"/>
</dbReference>